<dbReference type="RefSeq" id="WP_055161884.1">
    <property type="nucleotide sequence ID" value="NZ_CABIWZ010000009.1"/>
</dbReference>
<dbReference type="EC" id="1.1.1.205" evidence="5"/>
<dbReference type="GO" id="GO:0003938">
    <property type="term" value="F:IMP dehydrogenase activity"/>
    <property type="evidence" value="ECO:0007669"/>
    <property type="project" value="UniProtKB-EC"/>
</dbReference>
<dbReference type="PANTHER" id="PTHR43080">
    <property type="entry name" value="CBS DOMAIN-CONTAINING PROTEIN CBSX3, MITOCHONDRIAL"/>
    <property type="match status" value="1"/>
</dbReference>
<dbReference type="InterPro" id="IPR002912">
    <property type="entry name" value="ACT_dom"/>
</dbReference>
<dbReference type="InterPro" id="IPR000644">
    <property type="entry name" value="CBS_dom"/>
</dbReference>
<dbReference type="PROSITE" id="PS51671">
    <property type="entry name" value="ACT"/>
    <property type="match status" value="1"/>
</dbReference>
<feature type="domain" description="CBS" evidence="3">
    <location>
        <begin position="7"/>
        <end position="62"/>
    </location>
</feature>
<dbReference type="InterPro" id="IPR046342">
    <property type="entry name" value="CBS_dom_sf"/>
</dbReference>
<dbReference type="SUPFAM" id="SSF54631">
    <property type="entry name" value="CBS-domain pair"/>
    <property type="match status" value="1"/>
</dbReference>
<dbReference type="Gene3D" id="3.10.580.10">
    <property type="entry name" value="CBS-domain"/>
    <property type="match status" value="1"/>
</dbReference>
<dbReference type="InterPro" id="IPR045865">
    <property type="entry name" value="ACT-like_dom_sf"/>
</dbReference>
<name>A0A174A6S5_9FIRM</name>
<dbReference type="PANTHER" id="PTHR43080:SF2">
    <property type="entry name" value="CBS DOMAIN-CONTAINING PROTEIN"/>
    <property type="match status" value="1"/>
</dbReference>
<evidence type="ECO:0000313" key="5">
    <source>
        <dbReference type="EMBL" id="CUN83216.1"/>
    </source>
</evidence>
<dbReference type="SUPFAM" id="SSF55021">
    <property type="entry name" value="ACT-like"/>
    <property type="match status" value="1"/>
</dbReference>
<dbReference type="InterPro" id="IPR051257">
    <property type="entry name" value="Diverse_CBS-Domain"/>
</dbReference>
<proteinExistence type="predicted"/>
<evidence type="ECO:0000259" key="3">
    <source>
        <dbReference type="PROSITE" id="PS51371"/>
    </source>
</evidence>
<evidence type="ECO:0000313" key="6">
    <source>
        <dbReference type="Proteomes" id="UP000095546"/>
    </source>
</evidence>
<dbReference type="AlphaFoldDB" id="A0A174A6S5"/>
<protein>
    <submittedName>
        <fullName evidence="5">Inosine-5'-monophosphate dehydrogenase</fullName>
        <ecNumber evidence="5">1.1.1.205</ecNumber>
    </submittedName>
</protein>
<feature type="domain" description="ACT" evidence="4">
    <location>
        <begin position="143"/>
        <end position="214"/>
    </location>
</feature>
<gene>
    <name evidence="5" type="primary">guaB_2</name>
    <name evidence="5" type="ORF">ERS852385_01472</name>
</gene>
<dbReference type="EMBL" id="CYYU01000009">
    <property type="protein sequence ID" value="CUN83216.1"/>
    <property type="molecule type" value="Genomic_DNA"/>
</dbReference>
<organism evidence="5 6">
    <name type="scientific">Mitsuokella jalaludinii</name>
    <dbReference type="NCBI Taxonomy" id="187979"/>
    <lineage>
        <taxon>Bacteria</taxon>
        <taxon>Bacillati</taxon>
        <taxon>Bacillota</taxon>
        <taxon>Negativicutes</taxon>
        <taxon>Selenomonadales</taxon>
        <taxon>Selenomonadaceae</taxon>
        <taxon>Mitsuokella</taxon>
    </lineage>
</organism>
<evidence type="ECO:0000259" key="4">
    <source>
        <dbReference type="PROSITE" id="PS51671"/>
    </source>
</evidence>
<keyword evidence="6" id="KW-1185">Reference proteome</keyword>
<keyword evidence="5" id="KW-0560">Oxidoreductase</keyword>
<dbReference type="Proteomes" id="UP000095546">
    <property type="component" value="Unassembled WGS sequence"/>
</dbReference>
<sequence>MFVANRMAKNPVTVTPDTPVDEAASAMKKGHFRRLPVVENGKLVGFLSDKDIMRVAPSPATTLSRYEARSLLAKLKIRDIMSKEVISVNEDATIEEAALIMYNHKIGGLPVVSSVGAVVGVITETDIFKTFVDVMGLQEGKTRLTLLVDNKVGVVYDIAGIFTECGLSIDSLVTCRQPYGKYEIVVRGNIPNVDEISEKIKAKGYEIIHTARIG</sequence>
<evidence type="ECO:0000256" key="1">
    <source>
        <dbReference type="ARBA" id="ARBA00023122"/>
    </source>
</evidence>
<feature type="domain" description="CBS" evidence="3">
    <location>
        <begin position="81"/>
        <end position="139"/>
    </location>
</feature>
<dbReference type="PROSITE" id="PS51371">
    <property type="entry name" value="CBS"/>
    <property type="match status" value="2"/>
</dbReference>
<reference evidence="5 6" key="1">
    <citation type="submission" date="2015-09" db="EMBL/GenBank/DDBJ databases">
        <authorList>
            <consortium name="Pathogen Informatics"/>
        </authorList>
    </citation>
    <scope>NUCLEOTIDE SEQUENCE [LARGE SCALE GENOMIC DNA]</scope>
    <source>
        <strain evidence="5 6">2789STDY5608828</strain>
    </source>
</reference>
<evidence type="ECO:0000256" key="2">
    <source>
        <dbReference type="PROSITE-ProRule" id="PRU00703"/>
    </source>
</evidence>
<dbReference type="eggNOG" id="COG0517">
    <property type="taxonomic scope" value="Bacteria"/>
</dbReference>
<accession>A0A174A6S5</accession>
<dbReference type="CDD" id="cd04584">
    <property type="entry name" value="CBS_pair_AcuB_like"/>
    <property type="match status" value="1"/>
</dbReference>
<keyword evidence="1 2" id="KW-0129">CBS domain</keyword>
<dbReference type="OrthoDB" id="9790355at2"/>
<dbReference type="SMART" id="SM00116">
    <property type="entry name" value="CBS"/>
    <property type="match status" value="2"/>
</dbReference>
<dbReference type="Pfam" id="PF00571">
    <property type="entry name" value="CBS"/>
    <property type="match status" value="2"/>
</dbReference>
<dbReference type="STRING" id="187979.ERS852385_01472"/>